<reference evidence="1" key="1">
    <citation type="submission" date="2020-11" db="EMBL/GenBank/DDBJ databases">
        <title>Adaptations for nitrogen fixation in a non-lichenized fungal sporocarp promotes dispersal by wood-feeding termites.</title>
        <authorList>
            <consortium name="DOE Joint Genome Institute"/>
            <person name="Koch R.A."/>
            <person name="Yoon G."/>
            <person name="Arayal U."/>
            <person name="Lail K."/>
            <person name="Amirebrahimi M."/>
            <person name="Labutti K."/>
            <person name="Lipzen A."/>
            <person name="Riley R."/>
            <person name="Barry K."/>
            <person name="Henrissat B."/>
            <person name="Grigoriev I.V."/>
            <person name="Herr J.R."/>
            <person name="Aime M.C."/>
        </authorList>
    </citation>
    <scope>NUCLEOTIDE SEQUENCE</scope>
    <source>
        <strain evidence="1">MCA 3950</strain>
    </source>
</reference>
<accession>A0A9P7W736</accession>
<evidence type="ECO:0000313" key="2">
    <source>
        <dbReference type="Proteomes" id="UP000812287"/>
    </source>
</evidence>
<dbReference type="OrthoDB" id="5121585at2759"/>
<gene>
    <name evidence="1" type="ORF">BT62DRAFT_999198</name>
</gene>
<sequence length="439" mass="48338">MSRPKFNHIRRPHGFRLKTPLAWGPSALDYESKVAAVDSTSSPWNRYVTGDVFRDFNKIYNTVDGAAAFGVHSQGGEFLESFYLAADQSGNPGTLFRYVNCAPFGYINDTYLVGVADQYNNPILVNNPFFGLSPAKCTMTTRDLLFWPVTAYTMACGGPHLGNEDAAGYLASSIDTLTILYINSQPGNIHNIAIYPGVTSIDRFYSASPMALERHTESASKAVSTLLNLSTIETPGAVSYINWAHAPEWISNVLDGHWDVNTDRSLEELWARGTLEEFGQYSLQYANDVAAGRVVIVADNVLVDINGMSSSTALENYARKLLGHTIHRNRPPLAMPVIRYGPKTIVQGVDTRFLLYFELNKNIAAAAASPEGTGILFDNYVLKEGLEASTAHSNLSFDVLLAPCTIWVKRMQLSLQMIVKAAIPWEKNFVEPRCAFGLA</sequence>
<dbReference type="GeneID" id="66113076"/>
<protein>
    <submittedName>
        <fullName evidence="1">Uncharacterized protein</fullName>
    </submittedName>
</protein>
<organism evidence="1 2">
    <name type="scientific">Guyanagaster necrorhizus</name>
    <dbReference type="NCBI Taxonomy" id="856835"/>
    <lineage>
        <taxon>Eukaryota</taxon>
        <taxon>Fungi</taxon>
        <taxon>Dikarya</taxon>
        <taxon>Basidiomycota</taxon>
        <taxon>Agaricomycotina</taxon>
        <taxon>Agaricomycetes</taxon>
        <taxon>Agaricomycetidae</taxon>
        <taxon>Agaricales</taxon>
        <taxon>Marasmiineae</taxon>
        <taxon>Physalacriaceae</taxon>
        <taxon>Guyanagaster</taxon>
    </lineage>
</organism>
<name>A0A9P7W736_9AGAR</name>
<dbReference type="Proteomes" id="UP000812287">
    <property type="component" value="Unassembled WGS sequence"/>
</dbReference>
<comment type="caution">
    <text evidence="1">The sequence shown here is derived from an EMBL/GenBank/DDBJ whole genome shotgun (WGS) entry which is preliminary data.</text>
</comment>
<evidence type="ECO:0000313" key="1">
    <source>
        <dbReference type="EMBL" id="KAG7453165.1"/>
    </source>
</evidence>
<keyword evidence="2" id="KW-1185">Reference proteome</keyword>
<dbReference type="EMBL" id="MU250523">
    <property type="protein sequence ID" value="KAG7453165.1"/>
    <property type="molecule type" value="Genomic_DNA"/>
</dbReference>
<proteinExistence type="predicted"/>
<dbReference type="RefSeq" id="XP_043046665.1">
    <property type="nucleotide sequence ID" value="XM_043190779.1"/>
</dbReference>
<dbReference type="AlphaFoldDB" id="A0A9P7W736"/>